<name>A0A8D5G9P5_9PROT</name>
<dbReference type="InterPro" id="IPR052742">
    <property type="entry name" value="Mito_N-acetyltransferase"/>
</dbReference>
<dbReference type="Pfam" id="PF00583">
    <property type="entry name" value="Acetyltransf_1"/>
    <property type="match status" value="1"/>
</dbReference>
<organism evidence="2 3">
    <name type="scientific">Methyloradius palustris</name>
    <dbReference type="NCBI Taxonomy" id="2778876"/>
    <lineage>
        <taxon>Bacteria</taxon>
        <taxon>Pseudomonadati</taxon>
        <taxon>Pseudomonadota</taxon>
        <taxon>Betaproteobacteria</taxon>
        <taxon>Nitrosomonadales</taxon>
        <taxon>Methylophilaceae</taxon>
        <taxon>Methyloradius</taxon>
    </lineage>
</organism>
<dbReference type="RefSeq" id="WP_221763707.1">
    <property type="nucleotide sequence ID" value="NZ_AP024110.1"/>
</dbReference>
<dbReference type="Gene3D" id="3.40.630.30">
    <property type="match status" value="1"/>
</dbReference>
<dbReference type="Proteomes" id="UP000826722">
    <property type="component" value="Chromosome"/>
</dbReference>
<reference evidence="2" key="1">
    <citation type="journal article" date="2021" name="Arch. Microbiol.">
        <title>Methyloradius palustris gen. nov., sp. nov., a methanol-oxidizing bacterium isolated from snow.</title>
        <authorList>
            <person name="Miyadera T."/>
            <person name="Kojima H."/>
            <person name="Fukui M."/>
        </authorList>
    </citation>
    <scope>NUCLEOTIDE SEQUENCE</scope>
    <source>
        <strain evidence="2">Zm11</strain>
    </source>
</reference>
<dbReference type="AlphaFoldDB" id="A0A8D5G9P5"/>
<keyword evidence="3" id="KW-1185">Reference proteome</keyword>
<evidence type="ECO:0000313" key="2">
    <source>
        <dbReference type="EMBL" id="BCM25641.1"/>
    </source>
</evidence>
<evidence type="ECO:0000259" key="1">
    <source>
        <dbReference type="PROSITE" id="PS51186"/>
    </source>
</evidence>
<sequence length="161" mass="17785">MNIRIATEKDKPLIWSIIEPVFRAGETYAIDSNIGRGAAIDYWFGPDKTIFVLEQDGDILGTYYIRTNQAGGGSHVCNCGYITAAHASGRGIARKMCEHSLEYAKSKGYLAMQFNFVVSSNVRAVALWKSIGFNTIGILPRAFNHPALGYIDALVMFKELD</sequence>
<accession>A0A8D5G9P5</accession>
<dbReference type="PROSITE" id="PS51186">
    <property type="entry name" value="GNAT"/>
    <property type="match status" value="1"/>
</dbReference>
<feature type="domain" description="N-acetyltransferase" evidence="1">
    <location>
        <begin position="1"/>
        <end position="161"/>
    </location>
</feature>
<gene>
    <name evidence="2" type="ORF">ZMTM_19000</name>
</gene>
<proteinExistence type="predicted"/>
<dbReference type="PANTHER" id="PTHR43138">
    <property type="entry name" value="ACETYLTRANSFERASE, GNAT FAMILY"/>
    <property type="match status" value="1"/>
</dbReference>
<dbReference type="InterPro" id="IPR016181">
    <property type="entry name" value="Acyl_CoA_acyltransferase"/>
</dbReference>
<dbReference type="EMBL" id="AP024110">
    <property type="protein sequence ID" value="BCM25641.1"/>
    <property type="molecule type" value="Genomic_DNA"/>
</dbReference>
<dbReference type="GO" id="GO:0016747">
    <property type="term" value="F:acyltransferase activity, transferring groups other than amino-acyl groups"/>
    <property type="evidence" value="ECO:0007669"/>
    <property type="project" value="InterPro"/>
</dbReference>
<dbReference type="CDD" id="cd04301">
    <property type="entry name" value="NAT_SF"/>
    <property type="match status" value="1"/>
</dbReference>
<evidence type="ECO:0000313" key="3">
    <source>
        <dbReference type="Proteomes" id="UP000826722"/>
    </source>
</evidence>
<protein>
    <submittedName>
        <fullName evidence="2">Acetyltransferase</fullName>
    </submittedName>
</protein>
<dbReference type="SUPFAM" id="SSF55729">
    <property type="entry name" value="Acyl-CoA N-acyltransferases (Nat)"/>
    <property type="match status" value="1"/>
</dbReference>
<dbReference type="InterPro" id="IPR000182">
    <property type="entry name" value="GNAT_dom"/>
</dbReference>
<dbReference type="KEGG" id="mpau:ZMTM_19000"/>
<dbReference type="PANTHER" id="PTHR43138:SF1">
    <property type="entry name" value="N-ACETYLTRANSFERASE ACA1"/>
    <property type="match status" value="1"/>
</dbReference>